<protein>
    <submittedName>
        <fullName evidence="2">Uncharacterized protein</fullName>
    </submittedName>
</protein>
<feature type="coiled-coil region" evidence="1">
    <location>
        <begin position="4"/>
        <end position="31"/>
    </location>
</feature>
<organism evidence="2 3">
    <name type="scientific">Bacillus phage phiAGATE</name>
    <dbReference type="NCBI Taxonomy" id="1204533"/>
    <lineage>
        <taxon>Viruses</taxon>
        <taxon>Duplodnaviria</taxon>
        <taxon>Heunggongvirae</taxon>
        <taxon>Uroviricota</taxon>
        <taxon>Caudoviricetes</taxon>
        <taxon>Herelleviridae</taxon>
        <taxon>Bastillevirinae</taxon>
        <taxon>Agatevirus</taxon>
        <taxon>Agatevirus agate</taxon>
    </lineage>
</organism>
<accession>L0L8H6</accession>
<sequence>MRTKEEIIAELAQAEKEIESSRDRIKALEGKLATTKSFDLSSRFPHLTAHSHGSVSGQLDMKNSITNKTEKSLQYAFVARRHNSTNLPPVMWLTVSDEEGSKEIRLTEKHLSFLNQLVIDANAALDNTSISLFSKPTLPVNRGGHDNV</sequence>
<dbReference type="RefSeq" id="YP_007349317.1">
    <property type="nucleotide sequence ID" value="NC_020081.2"/>
</dbReference>
<evidence type="ECO:0000256" key="1">
    <source>
        <dbReference type="SAM" id="Coils"/>
    </source>
</evidence>
<proteinExistence type="predicted"/>
<name>L0L8H6_9CAUD</name>
<reference evidence="2" key="1">
    <citation type="submission" date="2013-11" db="EMBL/GenBank/DDBJ databases">
        <title>Discovery of phiAGATE novel phage infecting Bacillus pumilus leads to new insights in phylogeny of subfamily Spounavirinae.</title>
        <authorList>
            <person name="Barylski J."/>
            <person name="Nowicki G."/>
            <person name="Gozdzicka-Jozefiak A."/>
        </authorList>
    </citation>
    <scope>NUCLEOTIDE SEQUENCE [LARGE SCALE GENOMIC DNA]</scope>
</reference>
<dbReference type="EMBL" id="JX238501">
    <property type="protein sequence ID" value="AGB62724.1"/>
    <property type="molecule type" value="Genomic_DNA"/>
</dbReference>
<evidence type="ECO:0000313" key="3">
    <source>
        <dbReference type="Proteomes" id="UP000010364"/>
    </source>
</evidence>
<dbReference type="KEGG" id="vg:14516133"/>
<keyword evidence="1" id="KW-0175">Coiled coil</keyword>
<keyword evidence="3" id="KW-1185">Reference proteome</keyword>
<dbReference type="GeneID" id="14516133"/>
<dbReference type="OrthoDB" id="33906at10239"/>
<evidence type="ECO:0000313" key="2">
    <source>
        <dbReference type="EMBL" id="AGB62724.1"/>
    </source>
</evidence>
<dbReference type="Proteomes" id="UP000010364">
    <property type="component" value="Segment"/>
</dbReference>